<gene>
    <name evidence="5" type="ORF">Tci_019180</name>
</gene>
<sequence>MKTKALKEQAKAAKPVKALMVYPPNTPVRLVPRVLLTKSQVKINTFALIQLFSKFKKTCKKRITPTGLTEGEIGFEQTKECYLTEVIPFFKTLKEHSEGIQKALTIEIKKMKAIFDELEAEVDQNAVNRKCDVIEFSEMHDTHTVVQARSLKLETELSKLKDKIQKDDHDVMVKCVSNLEVQYLKLQLKYQHLKENLGNNNSLPAQDGPDFDSVFEIKKLKASIQGKDNAIKKLRTQISQLQETRSDADHSVTPKVLAPGMYAIDVEPIPPHLRNNREVYLDYLKHLKESVAILREIVKEAKVERPLDRSVASACLYTKHSQELLEYVIGTCPKDFNKRDKEQATTSLNRKKQVTFEDQCETSNTNTQKHVEQQITQKTNVLVLSSKGVDSCTDASGLMPRSNTKKNRISPAKSVNKKTIEDHSRTNKSQLQKPNRVDSSISSKRTVFNSNFDSVCKTCNKGFILANHDMCMIKYLNSMNALSSAKIVVRKVKQVWKSKHVKQVWKETGKVLTTVGYQWKPTGRIFTLGEQCPLTRFTHPKVVPAQLPEHVSTSKSMITENSSHTSRKLLTRYQRRNKRNKAVPAGIPTQTDATMQSVVVQIILWHLDSGCLKHMTGDRSRLRNFMKKFIGIVRFRNDHFGAIMGYEDYVIGDNLISRVYYVEGLGHNQYSVRQLCDSYLEVAFRKHSCYVRDTDGVELIKGSRGSNLYTISVEDIMNIFHQKSVSRTPQQNDVVERQNQTLIEAARTMLIFSKALMFLWAEAVATILFQPMFDEYLEPPHVDRPVFPTPAVPVPVNSAGVAAESTLMDENPFALVNNDAFINIFALKPASATSTFEDASLANSTYVTQTFHHHVKWTKDHPIDNVIGNPSGLWIYKVKLDEYGDVLKNKAGLVAKGYKQEHGINFEESFAPVAYIKAIRIFIANAASKNMTIFQMDVKTTFLNGELKEEVLLEHDMDEDVEVNLEEAQAKAYNLDLQHSKKVLSMQDIDEEELAEVKEVHEVVTAAKLITEVVTIAEPTTTDAQVPKSKDKGKGILIEEPKPLKGQAQIEQDEVFARQLEAELNANKNWNDVIEQVKRSKMHNNAVMRYQALKRKPLTEAHARKNMMIYLKNVAGFKIKFFKGMTYSEIRPLFEKHYNLNQAFLKKVDEEVTVQEKYLRRREDLETLWKLVKERFETTEPKNFSDDFLLNILKIMFEKPNIEANVWKDQKGRYGLAKKYPLTHFTLDQMLNNIRLKVEEESEMSLELLRLRKNTTQSTQISKINDLIGEIIPCSNLSSRNVPALSAKRP</sequence>
<dbReference type="Gene3D" id="3.30.420.10">
    <property type="entry name" value="Ribonuclease H-like superfamily/Ribonuclease H"/>
    <property type="match status" value="1"/>
</dbReference>
<name>A0A6L2KER5_TANCI</name>
<feature type="domain" description="Retrovirus-related Pol polyprotein from transposon TNT 1-94-like beta-barrel" evidence="4">
    <location>
        <begin position="605"/>
        <end position="677"/>
    </location>
</feature>
<dbReference type="GO" id="GO:0003676">
    <property type="term" value="F:nucleic acid binding"/>
    <property type="evidence" value="ECO:0007669"/>
    <property type="project" value="InterPro"/>
</dbReference>
<feature type="coiled-coil region" evidence="1">
    <location>
        <begin position="176"/>
        <end position="251"/>
    </location>
</feature>
<dbReference type="InterPro" id="IPR054722">
    <property type="entry name" value="PolX-like_BBD"/>
</dbReference>
<evidence type="ECO:0000256" key="1">
    <source>
        <dbReference type="SAM" id="Coils"/>
    </source>
</evidence>
<evidence type="ECO:0000313" key="5">
    <source>
        <dbReference type="EMBL" id="GEU47202.1"/>
    </source>
</evidence>
<keyword evidence="1" id="KW-0175">Coiled coil</keyword>
<feature type="compositionally biased region" description="Polar residues" evidence="2">
    <location>
        <begin position="427"/>
        <end position="440"/>
    </location>
</feature>
<feature type="domain" description="Reverse transcriptase Ty1/copia-type" evidence="3">
    <location>
        <begin position="873"/>
        <end position="976"/>
    </location>
</feature>
<dbReference type="InterPro" id="IPR013103">
    <property type="entry name" value="RVT_2"/>
</dbReference>
<organism evidence="5">
    <name type="scientific">Tanacetum cinerariifolium</name>
    <name type="common">Dalmatian daisy</name>
    <name type="synonym">Chrysanthemum cinerariifolium</name>
    <dbReference type="NCBI Taxonomy" id="118510"/>
    <lineage>
        <taxon>Eukaryota</taxon>
        <taxon>Viridiplantae</taxon>
        <taxon>Streptophyta</taxon>
        <taxon>Embryophyta</taxon>
        <taxon>Tracheophyta</taxon>
        <taxon>Spermatophyta</taxon>
        <taxon>Magnoliopsida</taxon>
        <taxon>eudicotyledons</taxon>
        <taxon>Gunneridae</taxon>
        <taxon>Pentapetalae</taxon>
        <taxon>asterids</taxon>
        <taxon>campanulids</taxon>
        <taxon>Asterales</taxon>
        <taxon>Asteraceae</taxon>
        <taxon>Asteroideae</taxon>
        <taxon>Anthemideae</taxon>
        <taxon>Anthemidinae</taxon>
        <taxon>Tanacetum</taxon>
    </lineage>
</organism>
<accession>A0A6L2KER5</accession>
<proteinExistence type="predicted"/>
<evidence type="ECO:0000259" key="3">
    <source>
        <dbReference type="Pfam" id="PF07727"/>
    </source>
</evidence>
<dbReference type="InterPro" id="IPR012337">
    <property type="entry name" value="RNaseH-like_sf"/>
</dbReference>
<comment type="caution">
    <text evidence="5">The sequence shown here is derived from an EMBL/GenBank/DDBJ whole genome shotgun (WGS) entry which is preliminary data.</text>
</comment>
<dbReference type="Pfam" id="PF07727">
    <property type="entry name" value="RVT_2"/>
    <property type="match status" value="1"/>
</dbReference>
<dbReference type="EMBL" id="BKCJ010002237">
    <property type="protein sequence ID" value="GEU47202.1"/>
    <property type="molecule type" value="Genomic_DNA"/>
</dbReference>
<feature type="region of interest" description="Disordered" evidence="2">
    <location>
        <begin position="394"/>
        <end position="440"/>
    </location>
</feature>
<evidence type="ECO:0000259" key="4">
    <source>
        <dbReference type="Pfam" id="PF22936"/>
    </source>
</evidence>
<reference evidence="5" key="1">
    <citation type="journal article" date="2019" name="Sci. Rep.">
        <title>Draft genome of Tanacetum cinerariifolium, the natural source of mosquito coil.</title>
        <authorList>
            <person name="Yamashiro T."/>
            <person name="Shiraishi A."/>
            <person name="Satake H."/>
            <person name="Nakayama K."/>
        </authorList>
    </citation>
    <scope>NUCLEOTIDE SEQUENCE</scope>
</reference>
<dbReference type="SUPFAM" id="SSF53098">
    <property type="entry name" value="Ribonuclease H-like"/>
    <property type="match status" value="1"/>
</dbReference>
<protein>
    <submittedName>
        <fullName evidence="5">Retrovirus-related Pol polyprotein from transposon TNT 1-94</fullName>
    </submittedName>
</protein>
<evidence type="ECO:0000256" key="2">
    <source>
        <dbReference type="SAM" id="MobiDB-lite"/>
    </source>
</evidence>
<dbReference type="Pfam" id="PF22936">
    <property type="entry name" value="Pol_BBD"/>
    <property type="match status" value="1"/>
</dbReference>
<dbReference type="InterPro" id="IPR036397">
    <property type="entry name" value="RNaseH_sf"/>
</dbReference>
<feature type="non-terminal residue" evidence="5">
    <location>
        <position position="1290"/>
    </location>
</feature>